<dbReference type="PANTHER" id="PTHR43747:SF4">
    <property type="entry name" value="FLAVIN-DEPENDENT TRYPTOPHAN HALOGENASE"/>
    <property type="match status" value="1"/>
</dbReference>
<dbReference type="GO" id="GO:0000166">
    <property type="term" value="F:nucleotide binding"/>
    <property type="evidence" value="ECO:0007669"/>
    <property type="project" value="UniProtKB-KW"/>
</dbReference>
<accession>A0A2W4Z1J1</accession>
<proteinExistence type="predicted"/>
<dbReference type="PIRSF" id="PIRSF011396">
    <property type="entry name" value="Trp_halogenase"/>
    <property type="match status" value="1"/>
</dbReference>
<evidence type="ECO:0000313" key="4">
    <source>
        <dbReference type="Proteomes" id="UP000249555"/>
    </source>
</evidence>
<dbReference type="GO" id="GO:0004497">
    <property type="term" value="F:monooxygenase activity"/>
    <property type="evidence" value="ECO:0007669"/>
    <property type="project" value="InterPro"/>
</dbReference>
<feature type="binding site" evidence="2">
    <location>
        <position position="201"/>
    </location>
    <ligand>
        <name>FAD</name>
        <dbReference type="ChEBI" id="CHEBI:57692"/>
    </ligand>
</feature>
<dbReference type="PROSITE" id="PS51257">
    <property type="entry name" value="PROKAR_LIPOPROTEIN"/>
    <property type="match status" value="1"/>
</dbReference>
<keyword evidence="2" id="KW-0274">FAD</keyword>
<evidence type="ECO:0000256" key="2">
    <source>
        <dbReference type="PIRSR" id="PIRSR011396-2"/>
    </source>
</evidence>
<reference evidence="3 4" key="1">
    <citation type="submission" date="2017-08" db="EMBL/GenBank/DDBJ databases">
        <title>Infants hospitalized years apart are colonized by the same room-sourced microbial strains.</title>
        <authorList>
            <person name="Brooks B."/>
            <person name="Olm M.R."/>
            <person name="Firek B.A."/>
            <person name="Baker R."/>
            <person name="Thomas B.C."/>
            <person name="Morowitz M.J."/>
            <person name="Banfield J.F."/>
        </authorList>
    </citation>
    <scope>NUCLEOTIDE SEQUENCE [LARGE SCALE GENOMIC DNA]</scope>
    <source>
        <strain evidence="3">S2_018_000_R3_119</strain>
    </source>
</reference>
<keyword evidence="2" id="KW-0285">Flavoprotein</keyword>
<organism evidence="3 4">
    <name type="scientific">Sphingomonas taxi</name>
    <dbReference type="NCBI Taxonomy" id="1549858"/>
    <lineage>
        <taxon>Bacteria</taxon>
        <taxon>Pseudomonadati</taxon>
        <taxon>Pseudomonadota</taxon>
        <taxon>Alphaproteobacteria</taxon>
        <taxon>Sphingomonadales</taxon>
        <taxon>Sphingomonadaceae</taxon>
        <taxon>Sphingomonas</taxon>
    </lineage>
</organism>
<feature type="binding site" evidence="2">
    <location>
        <position position="87"/>
    </location>
    <ligand>
        <name>7-chloro-L-tryptophan</name>
        <dbReference type="ChEBI" id="CHEBI:58713"/>
    </ligand>
</feature>
<dbReference type="SUPFAM" id="SSF51905">
    <property type="entry name" value="FAD/NAD(P)-binding domain"/>
    <property type="match status" value="1"/>
</dbReference>
<dbReference type="InterPro" id="IPR006905">
    <property type="entry name" value="Flavin_halogenase"/>
</dbReference>
<evidence type="ECO:0000313" key="3">
    <source>
        <dbReference type="EMBL" id="PZO75934.1"/>
    </source>
</evidence>
<gene>
    <name evidence="3" type="ORF">DI640_03925</name>
</gene>
<sequence length="526" mass="57523">MSKADGAQGAVRTVVVVGGGSAGWLTACRLAAQSVRSGSNLDVVLVESATVPSVGVGEGTWPTMRNTLRKIGIDETTFIRSCDASLKQGARFVGWTDGSAGDAYYHPLNPPAGVGEIDLAPYWLGLPGSDAQGGAEGISFADWVDYQSTLCDAGLAPKTITAPEYGGHANYAYHLDAGKFATLLREHAVGSLGVEHVVGDVVRANLADNGDIRDVELVDGRILAGDLFVDCSGFSALLIGGVYDVPFRSCRDILFADRALAMQVPYQGEDDPIACHTISTAQDAGWIWDIGLWTRRGVGHVYSSAYTSDDEAEAALRRYVGPAADALPVRRIAFEPGHRERFWQNNCVAIGLSAGFLEPLEASALMLIETSLDALVDRLPQTRSAMDAIARQFNETFRHHWQRIIEFLKLHYVITQRRDTDFWRDNAAAASIPEGLQERLDLWTHHSPAAQDFAHAREVFSWPSYQYVLHGMRFGSRYRGEPETAEGATVAALVARNDRVRAELIRKLPRHRDLLRAVREHGLQRV</sequence>
<feature type="active site" evidence="1">
    <location>
        <position position="87"/>
    </location>
</feature>
<dbReference type="InterPro" id="IPR036188">
    <property type="entry name" value="FAD/NAD-bd_sf"/>
</dbReference>
<dbReference type="Gene3D" id="3.50.50.60">
    <property type="entry name" value="FAD/NAD(P)-binding domain"/>
    <property type="match status" value="1"/>
</dbReference>
<name>A0A2W4Z1J1_9SPHN</name>
<feature type="binding site" evidence="2">
    <location>
        <position position="361"/>
    </location>
    <ligand>
        <name>L-tryptophan</name>
        <dbReference type="ChEBI" id="CHEBI:57912"/>
    </ligand>
</feature>
<protein>
    <submittedName>
        <fullName evidence="3">Tryptophan halogenase</fullName>
    </submittedName>
</protein>
<evidence type="ECO:0000256" key="1">
    <source>
        <dbReference type="PIRSR" id="PIRSR011396-1"/>
    </source>
</evidence>
<dbReference type="EMBL" id="QFMX01000003">
    <property type="protein sequence ID" value="PZO75934.1"/>
    <property type="molecule type" value="Genomic_DNA"/>
</dbReference>
<dbReference type="InterPro" id="IPR050816">
    <property type="entry name" value="Flavin-dep_Halogenase_NPB"/>
</dbReference>
<dbReference type="Pfam" id="PF04820">
    <property type="entry name" value="Trp_halogenase"/>
    <property type="match status" value="1"/>
</dbReference>
<dbReference type="Proteomes" id="UP000249555">
    <property type="component" value="Unassembled WGS sequence"/>
</dbReference>
<feature type="binding site" evidence="2">
    <location>
        <begin position="19"/>
        <end position="22"/>
    </location>
    <ligand>
        <name>FAD</name>
        <dbReference type="ChEBI" id="CHEBI:57692"/>
    </ligand>
</feature>
<dbReference type="PANTHER" id="PTHR43747">
    <property type="entry name" value="FAD-BINDING PROTEIN"/>
    <property type="match status" value="1"/>
</dbReference>
<dbReference type="AlphaFoldDB" id="A0A2W4Z1J1"/>
<comment type="caution">
    <text evidence="3">The sequence shown here is derived from an EMBL/GenBank/DDBJ whole genome shotgun (WGS) entry which is preliminary data.</text>
</comment>
<feature type="binding site" evidence="2">
    <location>
        <position position="352"/>
    </location>
    <ligand>
        <name>FAD</name>
        <dbReference type="ChEBI" id="CHEBI:57692"/>
    </ligand>
</feature>
<dbReference type="InterPro" id="IPR033856">
    <property type="entry name" value="Trp_halogen"/>
</dbReference>
<keyword evidence="2" id="KW-0547">Nucleotide-binding</keyword>